<comment type="caution">
    <text evidence="4">The sequence shown here is derived from an EMBL/GenBank/DDBJ whole genome shotgun (WGS) entry which is preliminary data.</text>
</comment>
<dbReference type="GO" id="GO:0003676">
    <property type="term" value="F:nucleic acid binding"/>
    <property type="evidence" value="ECO:0007669"/>
    <property type="project" value="InterPro"/>
</dbReference>
<dbReference type="SMART" id="SM00316">
    <property type="entry name" value="S1"/>
    <property type="match status" value="1"/>
</dbReference>
<dbReference type="Gene3D" id="2.40.50.140">
    <property type="entry name" value="Nucleic acid-binding proteins"/>
    <property type="match status" value="1"/>
</dbReference>
<dbReference type="InterPro" id="IPR038763">
    <property type="entry name" value="DHH_sf"/>
</dbReference>
<dbReference type="CDD" id="cd10719">
    <property type="entry name" value="DnaJ_zf"/>
    <property type="match status" value="1"/>
</dbReference>
<dbReference type="CDD" id="cd04487">
    <property type="entry name" value="RecJ_OBF2_like"/>
    <property type="match status" value="1"/>
</dbReference>
<keyword evidence="5" id="KW-1185">Reference proteome</keyword>
<evidence type="ECO:0000313" key="4">
    <source>
        <dbReference type="EMBL" id="OQD58906.1"/>
    </source>
</evidence>
<evidence type="ECO:0000259" key="2">
    <source>
        <dbReference type="PROSITE" id="PS50126"/>
    </source>
</evidence>
<dbReference type="GO" id="GO:0008270">
    <property type="term" value="F:zinc ion binding"/>
    <property type="evidence" value="ECO:0007669"/>
    <property type="project" value="UniProtKB-KW"/>
</dbReference>
<dbReference type="SUPFAM" id="SSF57938">
    <property type="entry name" value="DnaJ/Hsp40 cysteine-rich domain"/>
    <property type="match status" value="1"/>
</dbReference>
<proteinExistence type="predicted"/>
<gene>
    <name evidence="4" type="ORF">MBBAR_6c00160</name>
</gene>
<dbReference type="PROSITE" id="PS50126">
    <property type="entry name" value="S1"/>
    <property type="match status" value="1"/>
</dbReference>
<dbReference type="GO" id="GO:0051082">
    <property type="term" value="F:unfolded protein binding"/>
    <property type="evidence" value="ECO:0007669"/>
    <property type="project" value="InterPro"/>
</dbReference>
<dbReference type="AlphaFoldDB" id="A0A1V6N329"/>
<keyword evidence="4" id="KW-0540">Nuclease</keyword>
<dbReference type="InterPro" id="IPR001667">
    <property type="entry name" value="DDH_dom"/>
</dbReference>
<evidence type="ECO:0000313" key="5">
    <source>
        <dbReference type="Proteomes" id="UP000191661"/>
    </source>
</evidence>
<dbReference type="InterPro" id="IPR036410">
    <property type="entry name" value="HSP_DnaJ_Cys-rich_dom_sf"/>
</dbReference>
<dbReference type="Gene3D" id="2.10.230.10">
    <property type="entry name" value="Heat shock protein DnaJ, cysteine-rich domain"/>
    <property type="match status" value="1"/>
</dbReference>
<feature type="domain" description="CR-type" evidence="3">
    <location>
        <begin position="1"/>
        <end position="87"/>
    </location>
</feature>
<keyword evidence="1" id="KW-0863">Zinc-finger</keyword>
<dbReference type="EMBL" id="JXMW01000006">
    <property type="protein sequence ID" value="OQD58906.1"/>
    <property type="molecule type" value="Genomic_DNA"/>
</dbReference>
<evidence type="ECO:0000256" key="1">
    <source>
        <dbReference type="PROSITE-ProRule" id="PRU00546"/>
    </source>
</evidence>
<dbReference type="Pfam" id="PF00575">
    <property type="entry name" value="S1"/>
    <property type="match status" value="1"/>
</dbReference>
<dbReference type="InterPro" id="IPR001305">
    <property type="entry name" value="HSP_DnaJ_Cys-rich_dom"/>
</dbReference>
<keyword evidence="4" id="KW-0378">Hydrolase</keyword>
<protein>
    <submittedName>
        <fullName evidence="4">Putative archaea-specific RecJ-like exonuclease</fullName>
    </submittedName>
</protein>
<sequence length="752" mass="84150">MRKKCPNCKGTGSSKVDQKVCDSCDGTGFQDSFETKNHFKGVNTNAKAKFDLEIEEDVPCEVCKGKGVIDINEKCQTCEGIGEINVCKSCNKIVPESTNYCTECKIKLEKEREIKEKEELEKMKLEEELRKKPTKVFVLDPLCEMEDLEIGLIYKGKITRVEKYGVFVSLNNQVWGLMRTGNPNYSVGDEIFVKITEIKPHKREVDMGPANIIGDIEIEKVKKNISRSQIGSLTNKDIGKVVRIEGEIIQIQQTSGPTIFTITDETAITWAAAFDEAGVRVYPHIETGDIVEVMGEVNQHSGKIQIESEIIEKLEGEKEDKIRQIIEKALDEKAEPENVPTLIKSPILDKLQPKMREAAKTIRKAIMDGRTILLRHHADADGISAGVAMEKAVIPLLREISPSTDAEWHYFRRSPSKAPFYELEDVIKDLSFALEDLERHGQKLPLIVLLDNGSTEEDVLALMKAKIYDIEIVVIDHHFPGEVKDGKVEVDEFVDTHVNPYLVGGDSQITAGALAVEVANIINPEIKELISHLPGVAALGDHAESNEAEQYIELAEEKGFSREDLDKIAACVDFEAYFLRFMNGRGIMDTILAVDNIDKHEKLVNALYKEYNKRIATQLKATLPNVKEEKLPNGIHFNVLDVEKYAHKFTFPAPGKTCGFVHDKYVKDLGDKTPIITLCYGPDFGVIRATEVIHKKFGFNLNEIIWKLQEKIPEAGIDGGGHEVAGSIKFIEGLLKEVLGSFAEEISNMDEI</sequence>
<dbReference type="RefSeq" id="WP_080459971.1">
    <property type="nucleotide sequence ID" value="NZ_JXMW01000006.1"/>
</dbReference>
<dbReference type="Proteomes" id="UP000191661">
    <property type="component" value="Unassembled WGS sequence"/>
</dbReference>
<name>A0A1V6N329_METAZ</name>
<dbReference type="GO" id="GO:0031072">
    <property type="term" value="F:heat shock protein binding"/>
    <property type="evidence" value="ECO:0007669"/>
    <property type="project" value="InterPro"/>
</dbReference>
<reference evidence="4 5" key="1">
    <citation type="submission" date="2014-12" db="EMBL/GenBank/DDBJ databases">
        <title>Genome sequence of Methanobrevibacter arboriphilicus DH1, DSM1125.</title>
        <authorList>
            <person name="Poehlein A."/>
            <person name="Thauer R.K."/>
            <person name="Seedorf H."/>
            <person name="Daniel R."/>
        </authorList>
    </citation>
    <scope>NUCLEOTIDE SEQUENCE [LARGE SCALE GENOMIC DNA]</scope>
    <source>
        <strain evidence="4 5">DH1</strain>
    </source>
</reference>
<dbReference type="SUPFAM" id="SSF64182">
    <property type="entry name" value="DHH phosphoesterases"/>
    <property type="match status" value="1"/>
</dbReference>
<dbReference type="CDD" id="cd04473">
    <property type="entry name" value="S1_RecJ_like"/>
    <property type="match status" value="1"/>
</dbReference>
<dbReference type="Gene3D" id="3.90.1640.30">
    <property type="match status" value="1"/>
</dbReference>
<dbReference type="PROSITE" id="PS51188">
    <property type="entry name" value="ZF_CR"/>
    <property type="match status" value="1"/>
</dbReference>
<feature type="domain" description="S1 motif" evidence="2">
    <location>
        <begin position="151"/>
        <end position="210"/>
    </location>
</feature>
<dbReference type="Pfam" id="PF01368">
    <property type="entry name" value="DHH"/>
    <property type="match status" value="1"/>
</dbReference>
<feature type="zinc finger region" description="CR-type" evidence="1">
    <location>
        <begin position="1"/>
        <end position="87"/>
    </location>
</feature>
<dbReference type="GO" id="GO:0004527">
    <property type="term" value="F:exonuclease activity"/>
    <property type="evidence" value="ECO:0007669"/>
    <property type="project" value="UniProtKB-KW"/>
</dbReference>
<dbReference type="SUPFAM" id="SSF50249">
    <property type="entry name" value="Nucleic acid-binding proteins"/>
    <property type="match status" value="2"/>
</dbReference>
<dbReference type="InterPro" id="IPR004365">
    <property type="entry name" value="NA-bd_OB_tRNA"/>
</dbReference>
<evidence type="ECO:0000259" key="3">
    <source>
        <dbReference type="PROSITE" id="PS51188"/>
    </source>
</evidence>
<keyword evidence="1" id="KW-0862">Zinc</keyword>
<keyword evidence="1" id="KW-0479">Metal-binding</keyword>
<organism evidence="4 5">
    <name type="scientific">Methanobrevibacter arboriphilus JCM 13429 = DSM 1125</name>
    <dbReference type="NCBI Taxonomy" id="1300164"/>
    <lineage>
        <taxon>Archaea</taxon>
        <taxon>Methanobacteriati</taxon>
        <taxon>Methanobacteriota</taxon>
        <taxon>Methanomada group</taxon>
        <taxon>Methanobacteria</taxon>
        <taxon>Methanobacteriales</taxon>
        <taxon>Methanobacteriaceae</taxon>
        <taxon>Methanobrevibacter</taxon>
    </lineage>
</organism>
<dbReference type="InterPro" id="IPR003029">
    <property type="entry name" value="S1_domain"/>
</dbReference>
<keyword evidence="4" id="KW-0269">Exonuclease</keyword>
<accession>A0A1V6N329</accession>
<dbReference type="Gene3D" id="2.40.50.1010">
    <property type="match status" value="1"/>
</dbReference>
<dbReference type="Pfam" id="PF01336">
    <property type="entry name" value="tRNA_anti-codon"/>
    <property type="match status" value="1"/>
</dbReference>
<dbReference type="OrthoDB" id="5596at2157"/>
<dbReference type="InterPro" id="IPR012340">
    <property type="entry name" value="NA-bd_OB-fold"/>
</dbReference>